<keyword evidence="1" id="KW-1133">Transmembrane helix</keyword>
<evidence type="ECO:0000259" key="2">
    <source>
        <dbReference type="Pfam" id="PF00501"/>
    </source>
</evidence>
<dbReference type="Gene3D" id="3.40.50.12780">
    <property type="entry name" value="N-terminal domain of ligase-like"/>
    <property type="match status" value="1"/>
</dbReference>
<dbReference type="Pfam" id="PF13193">
    <property type="entry name" value="AMP-binding_C"/>
    <property type="match status" value="1"/>
</dbReference>
<evidence type="ECO:0000256" key="1">
    <source>
        <dbReference type="SAM" id="Phobius"/>
    </source>
</evidence>
<dbReference type="PROSITE" id="PS00455">
    <property type="entry name" value="AMP_BINDING"/>
    <property type="match status" value="1"/>
</dbReference>
<feature type="domain" description="AMP-binding enzyme C-terminal" evidence="3">
    <location>
        <begin position="439"/>
        <end position="513"/>
    </location>
</feature>
<dbReference type="EMBL" id="CP095075">
    <property type="protein sequence ID" value="UOR13821.1"/>
    <property type="molecule type" value="Genomic_DNA"/>
</dbReference>
<gene>
    <name evidence="4" type="ORF">MUO15_10455</name>
</gene>
<dbReference type="Proteomes" id="UP000830326">
    <property type="component" value="Chromosome"/>
</dbReference>
<dbReference type="InterPro" id="IPR050237">
    <property type="entry name" value="ATP-dep_AMP-bd_enzyme"/>
</dbReference>
<keyword evidence="1" id="KW-0812">Transmembrane</keyword>
<keyword evidence="1" id="KW-0472">Membrane</keyword>
<evidence type="ECO:0000313" key="4">
    <source>
        <dbReference type="EMBL" id="UOR13821.1"/>
    </source>
</evidence>
<organism evidence="4 5">
    <name type="scientific">Halobacillus amylolyticus</name>
    <dbReference type="NCBI Taxonomy" id="2932259"/>
    <lineage>
        <taxon>Bacteria</taxon>
        <taxon>Bacillati</taxon>
        <taxon>Bacillota</taxon>
        <taxon>Bacilli</taxon>
        <taxon>Bacillales</taxon>
        <taxon>Bacillaceae</taxon>
        <taxon>Halobacillus</taxon>
    </lineage>
</organism>
<dbReference type="SUPFAM" id="SSF56801">
    <property type="entry name" value="Acetyl-CoA synthetase-like"/>
    <property type="match status" value="1"/>
</dbReference>
<dbReference type="InterPro" id="IPR020845">
    <property type="entry name" value="AMP-binding_CS"/>
</dbReference>
<feature type="transmembrane region" description="Helical" evidence="1">
    <location>
        <begin position="222"/>
        <end position="242"/>
    </location>
</feature>
<dbReference type="InterPro" id="IPR042099">
    <property type="entry name" value="ANL_N_sf"/>
</dbReference>
<keyword evidence="4" id="KW-0436">Ligase</keyword>
<dbReference type="InterPro" id="IPR045851">
    <property type="entry name" value="AMP-bd_C_sf"/>
</dbReference>
<feature type="domain" description="AMP-dependent synthetase/ligase" evidence="2">
    <location>
        <begin position="25"/>
        <end position="388"/>
    </location>
</feature>
<dbReference type="PANTHER" id="PTHR43767">
    <property type="entry name" value="LONG-CHAIN-FATTY-ACID--COA LIGASE"/>
    <property type="match status" value="1"/>
</dbReference>
<sequence>MSRETIHGREVFVFDDRPSTMRELFQQTVSRFPEREAIVFEDERITYAQLQQQIDTLAGWLVDTCSLKKGDRVALLLGNRPEFIQAFLACACIGVIVVPLNIRSSEKELMTMIDQSGAVMICAEDGYGQLIEQWKTEHPNQPVLLTKDAEIDGSYYEFNHVLKQAPPSPEYPILQEEDPLYIMFTSGTTGLPKGAVGSHVNVIHSVLNYKEVLRAEEPVRTLIAVPLFHVTGLIGQFFYMLLTGGTNVLMKRYQTGRFLELIEKERITFLFNVPTIYIMMMSHEKFQKVNLSSIEIMAFGGAPMSQETIENLMKALPKSRLHNAYGATETTSPAAIMPEVKGFSKIASVGRVVPTGELKIVNEFGEELPRGGVGELYIKGPMIINEYWENEEAVKSSFDEDYWKSGDMATMDDDGFLYIMDRKKDVINRGGEKVFSADVENVLYGHPDVLEAAIIGVPDTMFGEQVKAFIVPKGERKPTASMIQSYMKEQVADYKVPKYVEVIETLPRNPGGKILKNQLLQLEKKSKD</sequence>
<dbReference type="Gene3D" id="3.30.300.30">
    <property type="match status" value="1"/>
</dbReference>
<proteinExistence type="predicted"/>
<dbReference type="RefSeq" id="WP_245035695.1">
    <property type="nucleotide sequence ID" value="NZ_CP095075.1"/>
</dbReference>
<name>A0ABY4HGA5_9BACI</name>
<dbReference type="Pfam" id="PF00501">
    <property type="entry name" value="AMP-binding"/>
    <property type="match status" value="1"/>
</dbReference>
<keyword evidence="5" id="KW-1185">Reference proteome</keyword>
<feature type="transmembrane region" description="Helical" evidence="1">
    <location>
        <begin position="83"/>
        <end position="102"/>
    </location>
</feature>
<protein>
    <submittedName>
        <fullName evidence="4">Acyl--CoA ligase</fullName>
    </submittedName>
</protein>
<dbReference type="InterPro" id="IPR025110">
    <property type="entry name" value="AMP-bd_C"/>
</dbReference>
<dbReference type="InterPro" id="IPR000873">
    <property type="entry name" value="AMP-dep_synth/lig_dom"/>
</dbReference>
<dbReference type="GO" id="GO:0016874">
    <property type="term" value="F:ligase activity"/>
    <property type="evidence" value="ECO:0007669"/>
    <property type="project" value="UniProtKB-KW"/>
</dbReference>
<reference evidence="4" key="1">
    <citation type="submission" date="2022-04" db="EMBL/GenBank/DDBJ databases">
        <title>Halobacillus sp. isolated from saltern.</title>
        <authorList>
            <person name="Won M."/>
            <person name="Lee C.-M."/>
            <person name="Woen H.-Y."/>
            <person name="Kwon S.-W."/>
        </authorList>
    </citation>
    <scope>NUCLEOTIDE SEQUENCE</scope>
    <source>
        <strain evidence="4">SSHM10-5</strain>
    </source>
</reference>
<evidence type="ECO:0000259" key="3">
    <source>
        <dbReference type="Pfam" id="PF13193"/>
    </source>
</evidence>
<accession>A0ABY4HGA5</accession>
<dbReference type="PANTHER" id="PTHR43767:SF1">
    <property type="entry name" value="NONRIBOSOMAL PEPTIDE SYNTHASE PES1 (EUROFUNG)-RELATED"/>
    <property type="match status" value="1"/>
</dbReference>
<evidence type="ECO:0000313" key="5">
    <source>
        <dbReference type="Proteomes" id="UP000830326"/>
    </source>
</evidence>